<dbReference type="HAMAP" id="MF_00074">
    <property type="entry name" value="16SrRNA_methyltr_G"/>
    <property type="match status" value="1"/>
</dbReference>
<dbReference type="PANTHER" id="PTHR31760:SF0">
    <property type="entry name" value="S-ADENOSYL-L-METHIONINE-DEPENDENT METHYLTRANSFERASES SUPERFAMILY PROTEIN"/>
    <property type="match status" value="1"/>
</dbReference>
<keyword evidence="8" id="KW-1185">Reference proteome</keyword>
<evidence type="ECO:0000256" key="4">
    <source>
        <dbReference type="ARBA" id="ARBA00022679"/>
    </source>
</evidence>
<evidence type="ECO:0000256" key="3">
    <source>
        <dbReference type="ARBA" id="ARBA00022603"/>
    </source>
</evidence>
<organism evidence="7 8">
    <name type="scientific">Fundidesulfovibrio magnetotacticus</name>
    <dbReference type="NCBI Taxonomy" id="2730080"/>
    <lineage>
        <taxon>Bacteria</taxon>
        <taxon>Pseudomonadati</taxon>
        <taxon>Thermodesulfobacteriota</taxon>
        <taxon>Desulfovibrionia</taxon>
        <taxon>Desulfovibrionales</taxon>
        <taxon>Desulfovibrionaceae</taxon>
        <taxon>Fundidesulfovibrio</taxon>
    </lineage>
</organism>
<dbReference type="CDD" id="cd02440">
    <property type="entry name" value="AdoMet_MTases"/>
    <property type="match status" value="1"/>
</dbReference>
<evidence type="ECO:0000256" key="2">
    <source>
        <dbReference type="ARBA" id="ARBA00022552"/>
    </source>
</evidence>
<keyword evidence="5 6" id="KW-0949">S-adenosyl-L-methionine</keyword>
<feature type="binding site" evidence="6">
    <location>
        <begin position="140"/>
        <end position="141"/>
    </location>
    <ligand>
        <name>S-adenosyl-L-methionine</name>
        <dbReference type="ChEBI" id="CHEBI:59789"/>
    </ligand>
</feature>
<reference evidence="7 8" key="2">
    <citation type="submission" date="2020-05" db="EMBL/GenBank/DDBJ databases">
        <title>Draft genome sequence of Desulfovibrio sp. strainFSS-1.</title>
        <authorList>
            <person name="Shimoshige H."/>
            <person name="Kobayashi H."/>
            <person name="Maekawa T."/>
        </authorList>
    </citation>
    <scope>NUCLEOTIDE SEQUENCE [LARGE SCALE GENOMIC DNA]</scope>
    <source>
        <strain evidence="7 8">SIID29052-01</strain>
    </source>
</reference>
<dbReference type="Pfam" id="PF02527">
    <property type="entry name" value="GidB"/>
    <property type="match status" value="1"/>
</dbReference>
<name>A0A6V8LR89_9BACT</name>
<dbReference type="GO" id="GO:0070043">
    <property type="term" value="F:rRNA (guanine-N7-)-methyltransferase activity"/>
    <property type="evidence" value="ECO:0007669"/>
    <property type="project" value="UniProtKB-UniRule"/>
</dbReference>
<dbReference type="GO" id="GO:0005829">
    <property type="term" value="C:cytosol"/>
    <property type="evidence" value="ECO:0007669"/>
    <property type="project" value="TreeGrafter"/>
</dbReference>
<evidence type="ECO:0000313" key="7">
    <source>
        <dbReference type="EMBL" id="GFK95003.1"/>
    </source>
</evidence>
<evidence type="ECO:0000256" key="6">
    <source>
        <dbReference type="HAMAP-Rule" id="MF_00074"/>
    </source>
</evidence>
<protein>
    <recommendedName>
        <fullName evidence="6">Ribosomal RNA small subunit methyltransferase G</fullName>
        <ecNumber evidence="6">2.1.1.-</ecNumber>
    </recommendedName>
    <alternativeName>
        <fullName evidence="6">16S rRNA 7-methylguanosine methyltransferase</fullName>
        <shortName evidence="6">16S rRNA m7G methyltransferase</shortName>
    </alternativeName>
</protein>
<dbReference type="Gene3D" id="3.40.50.150">
    <property type="entry name" value="Vaccinia Virus protein VP39"/>
    <property type="match status" value="1"/>
</dbReference>
<evidence type="ECO:0000256" key="1">
    <source>
        <dbReference type="ARBA" id="ARBA00022490"/>
    </source>
</evidence>
<comment type="caution">
    <text evidence="6">Lacks conserved residue(s) required for the propagation of feature annotation.</text>
</comment>
<keyword evidence="3 6" id="KW-0489">Methyltransferase</keyword>
<evidence type="ECO:0000256" key="5">
    <source>
        <dbReference type="ARBA" id="ARBA00022691"/>
    </source>
</evidence>
<dbReference type="InterPro" id="IPR003682">
    <property type="entry name" value="rRNA_ssu_MeTfrase_G"/>
</dbReference>
<dbReference type="SUPFAM" id="SSF53335">
    <property type="entry name" value="S-adenosyl-L-methionine-dependent methyltransferases"/>
    <property type="match status" value="1"/>
</dbReference>
<reference evidence="7 8" key="1">
    <citation type="submission" date="2020-04" db="EMBL/GenBank/DDBJ databases">
        <authorList>
            <consortium name="Desulfovibrio sp. FSS-1 genome sequencing consortium"/>
            <person name="Shimoshige H."/>
            <person name="Kobayashi H."/>
            <person name="Maekawa T."/>
        </authorList>
    </citation>
    <scope>NUCLEOTIDE SEQUENCE [LARGE SCALE GENOMIC DNA]</scope>
    <source>
        <strain evidence="7 8">SIID29052-01</strain>
    </source>
</reference>
<comment type="caution">
    <text evidence="7">The sequence shown here is derived from an EMBL/GenBank/DDBJ whole genome shotgun (WGS) entry which is preliminary data.</text>
</comment>
<dbReference type="PANTHER" id="PTHR31760">
    <property type="entry name" value="S-ADENOSYL-L-METHIONINE-DEPENDENT METHYLTRANSFERASES SUPERFAMILY PROTEIN"/>
    <property type="match status" value="1"/>
</dbReference>
<proteinExistence type="inferred from homology"/>
<sequence length="226" mass="24369">MRDDLPDAARTAELARSLGRELDSGQAGGLAAYLGLLQTWNARTNLVGPRRWPEMLTELAADSWWLADLLADLQASGALPADPVSLDFGAGAGIPGIPLRLFWGAGRYVLVEPRAKRAGFLRQCTAMLRLKETEVFEGRAEALRREADLCLSRAFMPWRDFLELAAGYGRKGAEGGARAPLAVVFANDPEPGGDSPAGYGPALVREYHRTGGTGYFWVFSPSMASS</sequence>
<keyword evidence="1 6" id="KW-0963">Cytoplasm</keyword>
<dbReference type="Proteomes" id="UP000494245">
    <property type="component" value="Unassembled WGS sequence"/>
</dbReference>
<dbReference type="InterPro" id="IPR029063">
    <property type="entry name" value="SAM-dependent_MTases_sf"/>
</dbReference>
<dbReference type="AlphaFoldDB" id="A0A6V8LR89"/>
<evidence type="ECO:0000313" key="8">
    <source>
        <dbReference type="Proteomes" id="UP000494245"/>
    </source>
</evidence>
<feature type="binding site" evidence="6">
    <location>
        <position position="153"/>
    </location>
    <ligand>
        <name>S-adenosyl-L-methionine</name>
        <dbReference type="ChEBI" id="CHEBI:59789"/>
    </ligand>
</feature>
<dbReference type="EMBL" id="BLTE01000013">
    <property type="protein sequence ID" value="GFK95003.1"/>
    <property type="molecule type" value="Genomic_DNA"/>
</dbReference>
<dbReference type="EC" id="2.1.1.-" evidence="6"/>
<keyword evidence="4 6" id="KW-0808">Transferase</keyword>
<comment type="subcellular location">
    <subcellularLocation>
        <location evidence="6">Cytoplasm</location>
    </subcellularLocation>
</comment>
<gene>
    <name evidence="6 7" type="primary">rsmG</name>
    <name evidence="7" type="ORF">NNJEOMEG_02851</name>
</gene>
<accession>A0A6V8LR89</accession>
<feature type="binding site" evidence="6">
    <location>
        <position position="89"/>
    </location>
    <ligand>
        <name>S-adenosyl-L-methionine</name>
        <dbReference type="ChEBI" id="CHEBI:59789"/>
    </ligand>
</feature>
<keyword evidence="2 6" id="KW-0698">rRNA processing</keyword>
<comment type="similarity">
    <text evidence="6">Belongs to the methyltransferase superfamily. RNA methyltransferase RsmG family.</text>
</comment>
<comment type="function">
    <text evidence="6">Specifically methylates the N7 position of a guanine in 16S rRNA.</text>
</comment>